<dbReference type="GeneID" id="66071301"/>
<reference evidence="1" key="1">
    <citation type="journal article" date="2021" name="Genome Biol. Evol.">
        <title>The assembled and annotated genome of the fairy-ring fungus Marasmius oreades.</title>
        <authorList>
            <person name="Hiltunen M."/>
            <person name="Ament-Velasquez S.L."/>
            <person name="Johannesson H."/>
        </authorList>
    </citation>
    <scope>NUCLEOTIDE SEQUENCE</scope>
    <source>
        <strain evidence="1">03SP1</strain>
    </source>
</reference>
<keyword evidence="2" id="KW-1185">Reference proteome</keyword>
<dbReference type="InterPro" id="IPR046341">
    <property type="entry name" value="SET_dom_sf"/>
</dbReference>
<name>A0A9P7ULB7_9AGAR</name>
<dbReference type="Gene3D" id="3.90.1410.10">
    <property type="entry name" value="set domain protein methyltransferase, domain 1"/>
    <property type="match status" value="1"/>
</dbReference>
<evidence type="ECO:0008006" key="3">
    <source>
        <dbReference type="Google" id="ProtNLM"/>
    </source>
</evidence>
<accession>A0A9P7ULB7</accession>
<dbReference type="KEGG" id="more:E1B28_002225"/>
<protein>
    <recommendedName>
        <fullName evidence="3">SET domain-containing protein</fullName>
    </recommendedName>
</protein>
<dbReference type="Proteomes" id="UP001049176">
    <property type="component" value="Chromosome 10"/>
</dbReference>
<gene>
    <name evidence="1" type="ORF">E1B28_002225</name>
</gene>
<dbReference type="PANTHER" id="PTHR13271">
    <property type="entry name" value="UNCHARACTERIZED PUTATIVE METHYLTRANSFERASE"/>
    <property type="match status" value="1"/>
</dbReference>
<evidence type="ECO:0000313" key="2">
    <source>
        <dbReference type="Proteomes" id="UP001049176"/>
    </source>
</evidence>
<sequence>MLIEERNGPTSPWYHYLRSLPRKRVDLPILWSLALHNEDREEVEDKKTALAWLRGTEVERQLHSGMGSGSSMSLDDLNGFFNGFVLPITKNTNIEEFYRAYSFVSSRAFVVDAYHGLAMVPVADAFNHATYNHVQLESEFDVCPECGSVQECVHDKDQGENTHDPGVAPVFEEDSNEDEKYYLMTTTTHIPVGTKEIFNTYGSRLTNAALMVQYGFILDENEKDYIEFDLRDVVEEEGMDKPVGIGRGSGGIGEPLEGLEEVTYHSEDFQINSDGRMSTALFALLGGDPGKAIQLCQTRLARFTQDDVGTVLDELPSSRWRTRMVGMEVLAEQGILRSCMTGWQDYLGL</sequence>
<comment type="caution">
    <text evidence="1">The sequence shown here is derived from an EMBL/GenBank/DDBJ whole genome shotgun (WGS) entry which is preliminary data.</text>
</comment>
<proteinExistence type="predicted"/>
<dbReference type="SUPFAM" id="SSF82199">
    <property type="entry name" value="SET domain"/>
    <property type="match status" value="1"/>
</dbReference>
<dbReference type="OrthoDB" id="441812at2759"/>
<dbReference type="AlphaFoldDB" id="A0A9P7ULB7"/>
<dbReference type="PANTHER" id="PTHR13271:SF34">
    <property type="entry name" value="N-LYSINE METHYLTRANSFERASE SETD6"/>
    <property type="match status" value="1"/>
</dbReference>
<dbReference type="CDD" id="cd10527">
    <property type="entry name" value="SET_LSMT"/>
    <property type="match status" value="1"/>
</dbReference>
<evidence type="ECO:0000313" key="1">
    <source>
        <dbReference type="EMBL" id="KAG7086255.1"/>
    </source>
</evidence>
<dbReference type="InterPro" id="IPR050600">
    <property type="entry name" value="SETD3_SETD6_MTase"/>
</dbReference>
<organism evidence="1 2">
    <name type="scientific">Marasmius oreades</name>
    <name type="common">fairy-ring Marasmius</name>
    <dbReference type="NCBI Taxonomy" id="181124"/>
    <lineage>
        <taxon>Eukaryota</taxon>
        <taxon>Fungi</taxon>
        <taxon>Dikarya</taxon>
        <taxon>Basidiomycota</taxon>
        <taxon>Agaricomycotina</taxon>
        <taxon>Agaricomycetes</taxon>
        <taxon>Agaricomycetidae</taxon>
        <taxon>Agaricales</taxon>
        <taxon>Marasmiineae</taxon>
        <taxon>Marasmiaceae</taxon>
        <taxon>Marasmius</taxon>
    </lineage>
</organism>
<dbReference type="RefSeq" id="XP_043002726.1">
    <property type="nucleotide sequence ID" value="XM_043159127.1"/>
</dbReference>
<dbReference type="EMBL" id="CM032190">
    <property type="protein sequence ID" value="KAG7086255.1"/>
    <property type="molecule type" value="Genomic_DNA"/>
</dbReference>
<dbReference type="GO" id="GO:0005634">
    <property type="term" value="C:nucleus"/>
    <property type="evidence" value="ECO:0007669"/>
    <property type="project" value="TreeGrafter"/>
</dbReference>
<dbReference type="GO" id="GO:0016279">
    <property type="term" value="F:protein-lysine N-methyltransferase activity"/>
    <property type="evidence" value="ECO:0007669"/>
    <property type="project" value="TreeGrafter"/>
</dbReference>